<organism evidence="3 4">
    <name type="scientific">Actinacidiphila guanduensis</name>
    <dbReference type="NCBI Taxonomy" id="310781"/>
    <lineage>
        <taxon>Bacteria</taxon>
        <taxon>Bacillati</taxon>
        <taxon>Actinomycetota</taxon>
        <taxon>Actinomycetes</taxon>
        <taxon>Kitasatosporales</taxon>
        <taxon>Streptomycetaceae</taxon>
        <taxon>Actinacidiphila</taxon>
    </lineage>
</organism>
<dbReference type="PANTHER" id="PTHR43000">
    <property type="entry name" value="DTDP-D-GLUCOSE 4,6-DEHYDRATASE-RELATED"/>
    <property type="match status" value="1"/>
</dbReference>
<dbReference type="STRING" id="310781.SAMN05216259_101225"/>
<dbReference type="RefSeq" id="WP_093782312.1">
    <property type="nucleotide sequence ID" value="NZ_FNIE01000001.1"/>
</dbReference>
<dbReference type="InterPro" id="IPR001509">
    <property type="entry name" value="Epimerase_deHydtase"/>
</dbReference>
<sequence>MRVLFLGGAGMIGSAAGAYAVEQGTDLTIVTRSAPKRPPSDAVRQIRADVRDTAALRAALRGEEFDAVVDWVGFTPDDIRDHPALFTGRTGQYVFISTCSVFGRPVPQLPITESSPRRQPVFGYARDKVACELLLEDAYRTSGLPLTIVRPFHTYDRTAVPLLSGWTAIERMRAGKPVVVHGDGTSLWSLMHASDFARAFVPLLGNGHAIGESVNVVSGDILTWDQIHLALANAAGVRAPLLRHRSSEDIARHISGWADVLEHDFRHSMLFDTTRLRTLVPGFAPRVSLAEGAREVIAHYDAHPELRAADEALDRAFDALLQGETT</sequence>
<gene>
    <name evidence="3" type="ORF">SAMN05216259_101225</name>
</gene>
<evidence type="ECO:0000313" key="3">
    <source>
        <dbReference type="EMBL" id="SDM69958.1"/>
    </source>
</evidence>
<evidence type="ECO:0000313" key="4">
    <source>
        <dbReference type="Proteomes" id="UP000199341"/>
    </source>
</evidence>
<dbReference type="OrthoDB" id="9776016at2"/>
<name>A0A1G9VCG7_9ACTN</name>
<protein>
    <submittedName>
        <fullName evidence="3">Nucleoside-diphosphate-sugar epimerase</fullName>
    </submittedName>
</protein>
<dbReference type="AlphaFoldDB" id="A0A1G9VCG7"/>
<dbReference type="Gene3D" id="3.40.50.720">
    <property type="entry name" value="NAD(P)-binding Rossmann-like Domain"/>
    <property type="match status" value="1"/>
</dbReference>
<dbReference type="SUPFAM" id="SSF51735">
    <property type="entry name" value="NAD(P)-binding Rossmann-fold domains"/>
    <property type="match status" value="1"/>
</dbReference>
<feature type="domain" description="NAD-dependent epimerase/dehydratase" evidence="2">
    <location>
        <begin position="3"/>
        <end position="216"/>
    </location>
</feature>
<reference evidence="3 4" key="1">
    <citation type="submission" date="2016-10" db="EMBL/GenBank/DDBJ databases">
        <authorList>
            <person name="de Groot N.N."/>
        </authorList>
    </citation>
    <scope>NUCLEOTIDE SEQUENCE [LARGE SCALE GENOMIC DNA]</scope>
    <source>
        <strain evidence="3 4">CGMCC 4.2022</strain>
    </source>
</reference>
<evidence type="ECO:0000256" key="1">
    <source>
        <dbReference type="ARBA" id="ARBA00007637"/>
    </source>
</evidence>
<comment type="similarity">
    <text evidence="1">Belongs to the NAD(P)-dependent epimerase/dehydratase family.</text>
</comment>
<dbReference type="Pfam" id="PF01370">
    <property type="entry name" value="Epimerase"/>
    <property type="match status" value="1"/>
</dbReference>
<accession>A0A1G9VCG7</accession>
<proteinExistence type="inferred from homology"/>
<dbReference type="InterPro" id="IPR036291">
    <property type="entry name" value="NAD(P)-bd_dom_sf"/>
</dbReference>
<dbReference type="Proteomes" id="UP000199341">
    <property type="component" value="Unassembled WGS sequence"/>
</dbReference>
<evidence type="ECO:0000259" key="2">
    <source>
        <dbReference type="Pfam" id="PF01370"/>
    </source>
</evidence>
<keyword evidence="4" id="KW-1185">Reference proteome</keyword>
<dbReference type="EMBL" id="FNIE01000001">
    <property type="protein sequence ID" value="SDM69958.1"/>
    <property type="molecule type" value="Genomic_DNA"/>
</dbReference>